<comment type="catalytic activity">
    <reaction evidence="8 11">
        <text>lipid IVA (E. coli) + CMP-3-deoxy-beta-D-manno-octulosonate = alpha-Kdo-(2-&gt;6)-lipid IVA (E. coli) + CMP + H(+)</text>
        <dbReference type="Rhea" id="RHEA:28066"/>
        <dbReference type="ChEBI" id="CHEBI:15378"/>
        <dbReference type="ChEBI" id="CHEBI:58603"/>
        <dbReference type="ChEBI" id="CHEBI:60364"/>
        <dbReference type="ChEBI" id="CHEBI:60377"/>
        <dbReference type="ChEBI" id="CHEBI:85987"/>
        <dbReference type="EC" id="2.4.99.12"/>
    </reaction>
</comment>
<proteinExistence type="inferred from homology"/>
<sequence>MSRLPRRGQSGLLRAYLALTALFPFALRHLARKAHIRQGAAPERLAERFGQASVPRPEGPLIWLHASSVGELISVLDLAEDMAQASGAHLLFTTATTTAARTAQARMPKGATHQFLPIDTPAAVRQFLDLWHPDLACFVESDLWPRMVFETHRRAIPLALINARPSRSRTRSPATAAALLSCFERVTTQDNATRDQILALGLPLDKVLTTGDLKSAASPLPVDAVEKARMAAQIGPRPVWVAASTHPGEEEQVIAAHAHALNHLPDLLLILIPRHPERGPALAAEIRAAGLTLAQRSAQQSLQAETQVYLADTLGETGLFYAIAPLVFLGGSFGPQGGHNPFEPAQVGGAVLHGPHVENFTSAYAELAKCGGSLEVDGSAALGQTVAHLLSSPDLVPMQAAARAMMADKAHIRRAVLKHLAPLLAALDDRS</sequence>
<keyword evidence="11" id="KW-0472">Membrane</keyword>
<feature type="site" description="Transition state stabilizer" evidence="10">
    <location>
        <position position="140"/>
    </location>
</feature>
<dbReference type="InterPro" id="IPR039901">
    <property type="entry name" value="Kdotransferase"/>
</dbReference>
<dbReference type="Gene3D" id="3.40.50.11720">
    <property type="entry name" value="3-Deoxy-D-manno-octulosonic-acid transferase, N-terminal domain"/>
    <property type="match status" value="1"/>
</dbReference>
<feature type="active site" description="Proton acceptor" evidence="9">
    <location>
        <position position="71"/>
    </location>
</feature>
<feature type="site" description="Transition state stabilizer" evidence="10">
    <location>
        <position position="214"/>
    </location>
</feature>
<comment type="function">
    <text evidence="1 11">Involved in lipopolysaccharide (LPS) biosynthesis. Catalyzes the transfer of 3-deoxy-D-manno-octulosonate (Kdo) residue(s) from CMP-Kdo to lipid IV(A), the tetraacyldisaccharide-1,4'-bisphosphate precursor of lipid A.</text>
</comment>
<dbReference type="FunFam" id="3.40.50.2000:FF:000032">
    <property type="entry name" value="3-deoxy-D-manno-octulosonic acid transferase"/>
    <property type="match status" value="1"/>
</dbReference>
<keyword evidence="11" id="KW-1003">Cell membrane</keyword>
<dbReference type="GO" id="GO:0043842">
    <property type="term" value="F:Kdo transferase activity"/>
    <property type="evidence" value="ECO:0007669"/>
    <property type="project" value="UniProtKB-EC"/>
</dbReference>
<evidence type="ECO:0000256" key="1">
    <source>
        <dbReference type="ARBA" id="ARBA00003394"/>
    </source>
</evidence>
<evidence type="ECO:0000256" key="2">
    <source>
        <dbReference type="ARBA" id="ARBA00004713"/>
    </source>
</evidence>
<comment type="pathway">
    <text evidence="2 11">Bacterial outer membrane biogenesis; LPS core biosynthesis.</text>
</comment>
<keyword evidence="6 11" id="KW-0808">Transferase</keyword>
<evidence type="ECO:0000313" key="13">
    <source>
        <dbReference type="EMBL" id="SEQ38781.1"/>
    </source>
</evidence>
<dbReference type="Gene3D" id="3.40.50.2000">
    <property type="entry name" value="Glycogen Phosphorylase B"/>
    <property type="match status" value="1"/>
</dbReference>
<dbReference type="Proteomes" id="UP000198634">
    <property type="component" value="Unassembled WGS sequence"/>
</dbReference>
<evidence type="ECO:0000256" key="9">
    <source>
        <dbReference type="PIRSR" id="PIRSR639901-1"/>
    </source>
</evidence>
<dbReference type="GO" id="GO:0009244">
    <property type="term" value="P:lipopolysaccharide core region biosynthetic process"/>
    <property type="evidence" value="ECO:0007669"/>
    <property type="project" value="UniProtKB-UniRule"/>
</dbReference>
<dbReference type="AlphaFoldDB" id="A0A1H9FLI1"/>
<dbReference type="OrthoDB" id="9789797at2"/>
<evidence type="ECO:0000256" key="7">
    <source>
        <dbReference type="ARBA" id="ARBA00031445"/>
    </source>
</evidence>
<dbReference type="RefSeq" id="WP_090269836.1">
    <property type="nucleotide sequence ID" value="NZ_FOEP01000006.1"/>
</dbReference>
<protein>
    <recommendedName>
        <fullName evidence="5 11">3-deoxy-D-manno-octulosonic acid transferase</fullName>
        <shortName evidence="11">Kdo transferase</shortName>
        <ecNumber evidence="4 11">2.4.99.12</ecNumber>
    </recommendedName>
    <alternativeName>
        <fullName evidence="7 11">Lipid IV(A) 3-deoxy-D-manno-octulosonic acid transferase</fullName>
    </alternativeName>
</protein>
<comment type="similarity">
    <text evidence="3">Belongs to the glycosyltransferase group 1 family. Glycosyltransferase 30 subfamily.</text>
</comment>
<dbReference type="PANTHER" id="PTHR42755">
    <property type="entry name" value="3-DEOXY-MANNO-OCTULOSONATE CYTIDYLYLTRANSFERASE"/>
    <property type="match status" value="1"/>
</dbReference>
<dbReference type="GO" id="GO:0005886">
    <property type="term" value="C:plasma membrane"/>
    <property type="evidence" value="ECO:0007669"/>
    <property type="project" value="UniProtKB-SubCell"/>
</dbReference>
<dbReference type="EC" id="2.4.99.12" evidence="4 11"/>
<feature type="domain" description="3-deoxy-D-manno-octulosonic-acid transferase N-terminal" evidence="12">
    <location>
        <begin position="43"/>
        <end position="215"/>
    </location>
</feature>
<evidence type="ECO:0000256" key="4">
    <source>
        <dbReference type="ARBA" id="ARBA00012621"/>
    </source>
</evidence>
<keyword evidence="14" id="KW-1185">Reference proteome</keyword>
<dbReference type="InterPro" id="IPR038107">
    <property type="entry name" value="Glycos_transf_N_sf"/>
</dbReference>
<dbReference type="EMBL" id="FOEP01000006">
    <property type="protein sequence ID" value="SEQ38781.1"/>
    <property type="molecule type" value="Genomic_DNA"/>
</dbReference>
<evidence type="ECO:0000256" key="10">
    <source>
        <dbReference type="PIRSR" id="PIRSR639901-2"/>
    </source>
</evidence>
<organism evidence="13 14">
    <name type="scientific">Thalassovita taeanensis</name>
    <dbReference type="NCBI Taxonomy" id="657014"/>
    <lineage>
        <taxon>Bacteria</taxon>
        <taxon>Pseudomonadati</taxon>
        <taxon>Pseudomonadota</taxon>
        <taxon>Alphaproteobacteria</taxon>
        <taxon>Rhodobacterales</taxon>
        <taxon>Roseobacteraceae</taxon>
        <taxon>Thalassovita</taxon>
    </lineage>
</organism>
<accession>A0A1H9FLI1</accession>
<dbReference type="STRING" id="657014.SAMN04488092_106137"/>
<evidence type="ECO:0000313" key="14">
    <source>
        <dbReference type="Proteomes" id="UP000198634"/>
    </source>
</evidence>
<name>A0A1H9FLI1_9RHOB</name>
<dbReference type="UniPathway" id="UPA00958"/>
<comment type="subcellular location">
    <subcellularLocation>
        <location evidence="11">Cell membrane</location>
    </subcellularLocation>
</comment>
<evidence type="ECO:0000256" key="11">
    <source>
        <dbReference type="RuleBase" id="RU365103"/>
    </source>
</evidence>
<dbReference type="GO" id="GO:0009245">
    <property type="term" value="P:lipid A biosynthetic process"/>
    <property type="evidence" value="ECO:0007669"/>
    <property type="project" value="TreeGrafter"/>
</dbReference>
<evidence type="ECO:0000259" key="12">
    <source>
        <dbReference type="Pfam" id="PF04413"/>
    </source>
</evidence>
<dbReference type="InterPro" id="IPR007507">
    <property type="entry name" value="Glycos_transf_N"/>
</dbReference>
<dbReference type="Pfam" id="PF04413">
    <property type="entry name" value="Glycos_transf_N"/>
    <property type="match status" value="1"/>
</dbReference>
<evidence type="ECO:0000256" key="8">
    <source>
        <dbReference type="ARBA" id="ARBA00049183"/>
    </source>
</evidence>
<dbReference type="PANTHER" id="PTHR42755:SF1">
    <property type="entry name" value="3-DEOXY-D-MANNO-OCTULOSONIC ACID TRANSFERASE, MITOCHONDRIAL-RELATED"/>
    <property type="match status" value="1"/>
</dbReference>
<evidence type="ECO:0000256" key="6">
    <source>
        <dbReference type="ARBA" id="ARBA00022679"/>
    </source>
</evidence>
<keyword evidence="11" id="KW-0448">Lipopolysaccharide biosynthesis</keyword>
<gene>
    <name evidence="13" type="ORF">SAMN04488092_106137</name>
</gene>
<evidence type="ECO:0000256" key="5">
    <source>
        <dbReference type="ARBA" id="ARBA00019077"/>
    </source>
</evidence>
<evidence type="ECO:0000256" key="3">
    <source>
        <dbReference type="ARBA" id="ARBA00006380"/>
    </source>
</evidence>
<reference evidence="13 14" key="1">
    <citation type="submission" date="2016-10" db="EMBL/GenBank/DDBJ databases">
        <authorList>
            <person name="de Groot N.N."/>
        </authorList>
    </citation>
    <scope>NUCLEOTIDE SEQUENCE [LARGE SCALE GENOMIC DNA]</scope>
    <source>
        <strain evidence="13 14">DSM 22007</strain>
    </source>
</reference>